<sequence>MINKTTRQIVAVFTLIVAFTIQLGAFFTPAALAQSEAFKMPQSSTGVALQLPIPQPVDVITLALLERLPNENEIKDLISKGVKSSQNVMDSSRNFFQKNLPTREELLTDLDKILEKQQVVHDFVSSQNDNLQSHLSKEQLAADLQGLVADAYKYGDSLQKITKNQLESKYGESYKVMSMILQNLTSTSLNSQSRNYVKNFLSATPGTFCKAYQDMKNGIDNSSWSAIQEGAETTLRLLQTFTSVSANGGGNLTGYAAIASTVSKLGLGGLTKTLAIVLGSNANGAAATAVVTSAVGGPLVMAGLLTAGTAATTYGTYKMSVFVAKQLGDWAEKSCAISY</sequence>
<proteinExistence type="predicted"/>
<evidence type="ECO:0000313" key="1">
    <source>
        <dbReference type="EMBL" id="MCT7967767.1"/>
    </source>
</evidence>
<organism evidence="1 2">
    <name type="scientific">Laspinema palackyanum D2a</name>
    <dbReference type="NCBI Taxonomy" id="2953684"/>
    <lineage>
        <taxon>Bacteria</taxon>
        <taxon>Bacillati</taxon>
        <taxon>Cyanobacteriota</taxon>
        <taxon>Cyanophyceae</taxon>
        <taxon>Oscillatoriophycideae</taxon>
        <taxon>Oscillatoriales</taxon>
        <taxon>Laspinemataceae</taxon>
        <taxon>Laspinema</taxon>
        <taxon>Laspinema palackyanum</taxon>
    </lineage>
</organism>
<protein>
    <submittedName>
        <fullName evidence="1">Uncharacterized protein</fullName>
    </submittedName>
</protein>
<gene>
    <name evidence="1" type="ORF">NG799_15600</name>
</gene>
<evidence type="ECO:0000313" key="2">
    <source>
        <dbReference type="Proteomes" id="UP001525890"/>
    </source>
</evidence>
<reference evidence="1 2" key="1">
    <citation type="journal article" date="2022" name="Front. Microbiol.">
        <title>High genomic differentiation and limited gene flow indicate recent cryptic speciation within the genus Laspinema (cyanobacteria).</title>
        <authorList>
            <person name="Stanojkovic A."/>
            <person name="Skoupy S."/>
            <person name="Skaloud P."/>
            <person name="Dvorak P."/>
        </authorList>
    </citation>
    <scope>NUCLEOTIDE SEQUENCE [LARGE SCALE GENOMIC DNA]</scope>
    <source>
        <strain evidence="1 2">D2a</strain>
    </source>
</reference>
<dbReference type="Proteomes" id="UP001525890">
    <property type="component" value="Unassembled WGS sequence"/>
</dbReference>
<name>A0ABT2MSR1_9CYAN</name>
<dbReference type="RefSeq" id="WP_368007329.1">
    <property type="nucleotide sequence ID" value="NZ_JAMXFF010000023.1"/>
</dbReference>
<comment type="caution">
    <text evidence="1">The sequence shown here is derived from an EMBL/GenBank/DDBJ whole genome shotgun (WGS) entry which is preliminary data.</text>
</comment>
<accession>A0ABT2MSR1</accession>
<dbReference type="EMBL" id="JAMXFF010000023">
    <property type="protein sequence ID" value="MCT7967767.1"/>
    <property type="molecule type" value="Genomic_DNA"/>
</dbReference>
<keyword evidence="2" id="KW-1185">Reference proteome</keyword>